<keyword evidence="5 7" id="KW-0472">Membrane</keyword>
<evidence type="ECO:0000256" key="4">
    <source>
        <dbReference type="ARBA" id="ARBA00022989"/>
    </source>
</evidence>
<dbReference type="InterPro" id="IPR035681">
    <property type="entry name" value="ComA-like_MBL"/>
</dbReference>
<dbReference type="RefSeq" id="WP_165642943.1">
    <property type="nucleotide sequence ID" value="NZ_JAAITT010000063.1"/>
</dbReference>
<keyword evidence="3 7" id="KW-0812">Transmembrane</keyword>
<feature type="transmembrane region" description="Helical" evidence="7">
    <location>
        <begin position="67"/>
        <end position="87"/>
    </location>
</feature>
<reference evidence="9 10" key="1">
    <citation type="journal article" date="2020" name="Cell Host Microbe">
        <title>Functional and Genomic Variation between Human-Derived Isolates of Lachnospiraceae Reveals Inter- and Intra-Species Diversity.</title>
        <authorList>
            <person name="Sorbara M.T."/>
            <person name="Littmann E.R."/>
            <person name="Fontana E."/>
            <person name="Moody T.U."/>
            <person name="Kohout C.E."/>
            <person name="Gjonbalaj M."/>
            <person name="Eaton V."/>
            <person name="Seok R."/>
            <person name="Leiner I.M."/>
            <person name="Pamer E.G."/>
        </authorList>
    </citation>
    <scope>NUCLEOTIDE SEQUENCE [LARGE SCALE GENOMIC DNA]</scope>
    <source>
        <strain evidence="9 10">MSK.1.17</strain>
    </source>
</reference>
<dbReference type="Pfam" id="PF00753">
    <property type="entry name" value="Lactamase_B"/>
    <property type="match status" value="1"/>
</dbReference>
<evidence type="ECO:0000313" key="9">
    <source>
        <dbReference type="EMBL" id="NSJ52288.1"/>
    </source>
</evidence>
<evidence type="ECO:0000313" key="10">
    <source>
        <dbReference type="Proteomes" id="UP000669239"/>
    </source>
</evidence>
<dbReference type="Proteomes" id="UP000669239">
    <property type="component" value="Unassembled WGS sequence"/>
</dbReference>
<name>A0ABX2HTI7_9FIRM</name>
<dbReference type="EMBL" id="JAAITT010000063">
    <property type="protein sequence ID" value="NSJ52288.1"/>
    <property type="molecule type" value="Genomic_DNA"/>
</dbReference>
<feature type="transmembrane region" description="Helical" evidence="7">
    <location>
        <begin position="300"/>
        <end position="321"/>
    </location>
</feature>
<keyword evidence="2" id="KW-1003">Cell membrane</keyword>
<feature type="transmembrane region" description="Helical" evidence="7">
    <location>
        <begin position="588"/>
        <end position="607"/>
    </location>
</feature>
<protein>
    <submittedName>
        <fullName evidence="9">ComEC/Rec2 family competence protein</fullName>
    </submittedName>
</protein>
<dbReference type="InterPro" id="IPR036866">
    <property type="entry name" value="RibonucZ/Hydroxyglut_hydro"/>
</dbReference>
<dbReference type="InterPro" id="IPR004477">
    <property type="entry name" value="ComEC_N"/>
</dbReference>
<dbReference type="InterPro" id="IPR001279">
    <property type="entry name" value="Metallo-B-lactamas"/>
</dbReference>
<dbReference type="Pfam" id="PF13567">
    <property type="entry name" value="DUF4131"/>
    <property type="match status" value="1"/>
</dbReference>
<evidence type="ECO:0000256" key="2">
    <source>
        <dbReference type="ARBA" id="ARBA00022475"/>
    </source>
</evidence>
<dbReference type="Gene3D" id="3.60.15.10">
    <property type="entry name" value="Ribonuclease Z/Hydroxyacylglutathione hydrolase-like"/>
    <property type="match status" value="1"/>
</dbReference>
<evidence type="ECO:0000259" key="8">
    <source>
        <dbReference type="SMART" id="SM00849"/>
    </source>
</evidence>
<proteinExistence type="predicted"/>
<feature type="transmembrane region" description="Helical" evidence="7">
    <location>
        <begin position="455"/>
        <end position="475"/>
    </location>
</feature>
<dbReference type="PANTHER" id="PTHR30619:SF1">
    <property type="entry name" value="RECOMBINATION PROTEIN 2"/>
    <property type="match status" value="1"/>
</dbReference>
<evidence type="ECO:0000256" key="3">
    <source>
        <dbReference type="ARBA" id="ARBA00022692"/>
    </source>
</evidence>
<dbReference type="CDD" id="cd07731">
    <property type="entry name" value="ComA-like_MBL-fold"/>
    <property type="match status" value="1"/>
</dbReference>
<evidence type="ECO:0000256" key="6">
    <source>
        <dbReference type="SAM" id="MobiDB-lite"/>
    </source>
</evidence>
<keyword evidence="4 7" id="KW-1133">Transmembrane helix</keyword>
<sequence length="882" mass="95274">MKRPLIVLAAGFVLGEVLALQGQKAVSQGLLWWLYAAAGLFGMWSYRISFPQSGGKRQGSSAGKTALLLFFVLVLTGGCAGYARGAWEKERLDREEVSAREFTGTRVTLQGRIGKTEQGNGSLSLVLEDVKARVGKTDKRYGRVIVYVKDDGGGKHGRSGVDDGGGNDGRGGADDGGGRNGADGRKKGNAGLPDLLPGMTAEIKGKMEAIEGPRNPGEFDFRRYYRSKGTACRMFGEQIKIIDGEYIPYQTFLMKFRAGCGKILDRICPPQDSAVFKAVLLGDTSGMEPEVRSMYQRHGISHLLAVSGQHLAIIGGGIYLIMRRLGLGYSRAGILGAVMVISYGVMTGSSGSAIRAVIMIICLWLAASRGKSYDTLSALGLAAAILLWKSPYLLSASGFQLSFGAVFAIGGLGSWLKSGFKADKGWKNTVLMSLCVQIVITPVVLYHYYQHPLYGIFMNLLVIPLIAVLMYSGILGIVLGSFWLKGGTAAVGAGHYVLCFYEWLCRQVEHLPGYCLVMGRPSWIQIILYGAGMAGTLYWLRRLRFEENGDGLEDGGDDGVKGGVKDAINDSNSGKGIGGICRYHISRFPIAVTACLYGLFFLTLLPVPEKGLKVIMLDVGQGDGIVMRTEAFTILVDGGSSSDKSLGEKTLEPCLKSMGIDTIDFAVVSHGDSDHISGLLYLMEHSEDIAVRNLILPMPGRGQEIYDELERAAEDSGGKVFYMAPSDRIQAGGLNLTCLYAGGGLLPPDDRNAHSLVLCADYKGFHMLFTGDMGTEQEKGLLKLAEEEGSLQQEHLNHVQVLKMAHHGSDTSSGEGFLDYLDPDLALVSYGRGNSYGHPSPDVMERMKKRRIPVMETGYGGAVILRTDGKGLRCVYFMEEGR</sequence>
<evidence type="ECO:0000256" key="7">
    <source>
        <dbReference type="SAM" id="Phobius"/>
    </source>
</evidence>
<comment type="subcellular location">
    <subcellularLocation>
        <location evidence="1">Cell membrane</location>
        <topology evidence="1">Multi-pass membrane protein</topology>
    </subcellularLocation>
</comment>
<gene>
    <name evidence="9" type="ORF">G5B36_26930</name>
</gene>
<dbReference type="NCBIfam" id="TIGR00360">
    <property type="entry name" value="ComEC_N-term"/>
    <property type="match status" value="1"/>
</dbReference>
<dbReference type="InterPro" id="IPR025405">
    <property type="entry name" value="DUF4131"/>
</dbReference>
<keyword evidence="10" id="KW-1185">Reference proteome</keyword>
<feature type="region of interest" description="Disordered" evidence="6">
    <location>
        <begin position="156"/>
        <end position="196"/>
    </location>
</feature>
<feature type="transmembrane region" description="Helical" evidence="7">
    <location>
        <begin position="399"/>
        <end position="416"/>
    </location>
</feature>
<feature type="transmembrane region" description="Helical" evidence="7">
    <location>
        <begin position="428"/>
        <end position="449"/>
    </location>
</feature>
<comment type="caution">
    <text evidence="9">The sequence shown here is derived from an EMBL/GenBank/DDBJ whole genome shotgun (WGS) entry which is preliminary data.</text>
</comment>
<evidence type="ECO:0000256" key="1">
    <source>
        <dbReference type="ARBA" id="ARBA00004651"/>
    </source>
</evidence>
<dbReference type="InterPro" id="IPR052159">
    <property type="entry name" value="Competence_DNA_uptake"/>
</dbReference>
<dbReference type="SMART" id="SM00849">
    <property type="entry name" value="Lactamase_B"/>
    <property type="match status" value="1"/>
</dbReference>
<feature type="transmembrane region" description="Helical" evidence="7">
    <location>
        <begin position="29"/>
        <end position="46"/>
    </location>
</feature>
<feature type="transmembrane region" description="Helical" evidence="7">
    <location>
        <begin position="523"/>
        <end position="540"/>
    </location>
</feature>
<feature type="domain" description="Metallo-beta-lactamase" evidence="8">
    <location>
        <begin position="621"/>
        <end position="832"/>
    </location>
</feature>
<dbReference type="SUPFAM" id="SSF56281">
    <property type="entry name" value="Metallo-hydrolase/oxidoreductase"/>
    <property type="match status" value="1"/>
</dbReference>
<feature type="transmembrane region" description="Helical" evidence="7">
    <location>
        <begin position="328"/>
        <end position="346"/>
    </location>
</feature>
<dbReference type="Pfam" id="PF03772">
    <property type="entry name" value="Competence"/>
    <property type="match status" value="1"/>
</dbReference>
<dbReference type="PANTHER" id="PTHR30619">
    <property type="entry name" value="DNA INTERNALIZATION/COMPETENCE PROTEIN COMEC/REC2"/>
    <property type="match status" value="1"/>
</dbReference>
<evidence type="ECO:0000256" key="5">
    <source>
        <dbReference type="ARBA" id="ARBA00023136"/>
    </source>
</evidence>
<feature type="compositionally biased region" description="Basic and acidic residues" evidence="6">
    <location>
        <begin position="171"/>
        <end position="186"/>
    </location>
</feature>
<accession>A0ABX2HTI7</accession>
<organism evidence="9 10">
    <name type="scientific">Enterocloster aldenensis</name>
    <dbReference type="NCBI Taxonomy" id="358742"/>
    <lineage>
        <taxon>Bacteria</taxon>
        <taxon>Bacillati</taxon>
        <taxon>Bacillota</taxon>
        <taxon>Clostridia</taxon>
        <taxon>Lachnospirales</taxon>
        <taxon>Lachnospiraceae</taxon>
        <taxon>Enterocloster</taxon>
    </lineage>
</organism>